<organism evidence="3 4">
    <name type="scientific">Aquibacillus albus</name>
    <dbReference type="NCBI Taxonomy" id="1168171"/>
    <lineage>
        <taxon>Bacteria</taxon>
        <taxon>Bacillati</taxon>
        <taxon>Bacillota</taxon>
        <taxon>Bacilli</taxon>
        <taxon>Bacillales</taxon>
        <taxon>Bacillaceae</taxon>
        <taxon>Aquibacillus</taxon>
    </lineage>
</organism>
<dbReference type="Pfam" id="PF02639">
    <property type="entry name" value="DUF188"/>
    <property type="match status" value="1"/>
</dbReference>
<comment type="similarity">
    <text evidence="1 2">Belongs to the UPF0178 family.</text>
</comment>
<dbReference type="RefSeq" id="WP_204500623.1">
    <property type="nucleotide sequence ID" value="NZ_JAFBDR010000016.1"/>
</dbReference>
<name>A0ABS2N324_9BACI</name>
<gene>
    <name evidence="3" type="ORF">JOC48_002813</name>
</gene>
<dbReference type="PANTHER" id="PTHR35146:SF1">
    <property type="entry name" value="UPF0178 PROTEIN YAII"/>
    <property type="match status" value="1"/>
</dbReference>
<accession>A0ABS2N324</accession>
<protein>
    <recommendedName>
        <fullName evidence="2">UPF0178 protein JOC48_002813</fullName>
    </recommendedName>
</protein>
<evidence type="ECO:0000313" key="3">
    <source>
        <dbReference type="EMBL" id="MBM7572310.1"/>
    </source>
</evidence>
<keyword evidence="4" id="KW-1185">Reference proteome</keyword>
<dbReference type="HAMAP" id="MF_00489">
    <property type="entry name" value="UPF0178"/>
    <property type="match status" value="1"/>
</dbReference>
<sequence length="149" mass="16681">MKIYVDADACPVKKQIIEEASNHHIPVVLVKSFSHYSNTDKPVGVETVYVDTGADAVDYRIMLLARKNDIIITQDYGLASLGLGKGCIVLHHKGFQYTEENIDQLLLSRHTNAKARRSGVKTKGPKAFTEEDRILFKKTLADILIQNNK</sequence>
<dbReference type="EMBL" id="JAFBDR010000016">
    <property type="protein sequence ID" value="MBM7572310.1"/>
    <property type="molecule type" value="Genomic_DNA"/>
</dbReference>
<proteinExistence type="inferred from homology"/>
<reference evidence="3 4" key="1">
    <citation type="submission" date="2021-01" db="EMBL/GenBank/DDBJ databases">
        <title>Genomic Encyclopedia of Type Strains, Phase IV (KMG-IV): sequencing the most valuable type-strain genomes for metagenomic binning, comparative biology and taxonomic classification.</title>
        <authorList>
            <person name="Goeker M."/>
        </authorList>
    </citation>
    <scope>NUCLEOTIDE SEQUENCE [LARGE SCALE GENOMIC DNA]</scope>
    <source>
        <strain evidence="3 4">DSM 23711</strain>
    </source>
</reference>
<dbReference type="Proteomes" id="UP001296943">
    <property type="component" value="Unassembled WGS sequence"/>
</dbReference>
<dbReference type="InterPro" id="IPR003791">
    <property type="entry name" value="UPF0178"/>
</dbReference>
<evidence type="ECO:0000256" key="1">
    <source>
        <dbReference type="ARBA" id="ARBA00008522"/>
    </source>
</evidence>
<evidence type="ECO:0000256" key="2">
    <source>
        <dbReference type="HAMAP-Rule" id="MF_00489"/>
    </source>
</evidence>
<dbReference type="NCBIfam" id="NF001095">
    <property type="entry name" value="PRK00124.1"/>
    <property type="match status" value="1"/>
</dbReference>
<evidence type="ECO:0000313" key="4">
    <source>
        <dbReference type="Proteomes" id="UP001296943"/>
    </source>
</evidence>
<comment type="caution">
    <text evidence="3">The sequence shown here is derived from an EMBL/GenBank/DDBJ whole genome shotgun (WGS) entry which is preliminary data.</text>
</comment>
<dbReference type="PANTHER" id="PTHR35146">
    <property type="entry name" value="UPF0178 PROTEIN YAII"/>
    <property type="match status" value="1"/>
</dbReference>